<dbReference type="Pfam" id="PF17808">
    <property type="entry name" value="fn3_PAP"/>
    <property type="match status" value="1"/>
</dbReference>
<dbReference type="PANTHER" id="PTHR45778:SF16">
    <property type="entry name" value="INACTIVE PURPLE ACID PHOSPHATASE 1-RELATED"/>
    <property type="match status" value="1"/>
</dbReference>
<feature type="domain" description="Purple acid phosphatase Fn3-like" evidence="2">
    <location>
        <begin position="47"/>
        <end position="113"/>
    </location>
</feature>
<evidence type="ECO:0000313" key="3">
    <source>
        <dbReference type="EMBL" id="MBX41196.1"/>
    </source>
</evidence>
<sequence>MRGLGFTFLATFLLLATLQEASANGVQPLSKIAIHRTILAVNDKAYVKAFPAILGLKGQNSEWVTLEYTSPNPSNDDWIGVFSPANFSALTCTSAGSMAFPPFLCTAPIKYQYGGH</sequence>
<protein>
    <recommendedName>
        <fullName evidence="2">Purple acid phosphatase Fn3-like domain-containing protein</fullName>
    </recommendedName>
</protein>
<dbReference type="AlphaFoldDB" id="A0A2P2NFC9"/>
<feature type="signal peptide" evidence="1">
    <location>
        <begin position="1"/>
        <end position="23"/>
    </location>
</feature>
<dbReference type="PANTHER" id="PTHR45778">
    <property type="entry name" value="PURPLE ACID PHOSPHATASE-RELATED"/>
    <property type="match status" value="1"/>
</dbReference>
<dbReference type="InterPro" id="IPR040974">
    <property type="entry name" value="Fn3_PAP"/>
</dbReference>
<name>A0A2P2NFC9_RHIMU</name>
<feature type="chain" id="PRO_5015112771" description="Purple acid phosphatase Fn3-like domain-containing protein" evidence="1">
    <location>
        <begin position="24"/>
        <end position="116"/>
    </location>
</feature>
<keyword evidence="1" id="KW-0732">Signal</keyword>
<evidence type="ECO:0000259" key="2">
    <source>
        <dbReference type="Pfam" id="PF17808"/>
    </source>
</evidence>
<reference evidence="3" key="1">
    <citation type="submission" date="2018-02" db="EMBL/GenBank/DDBJ databases">
        <title>Rhizophora mucronata_Transcriptome.</title>
        <authorList>
            <person name="Meera S.P."/>
            <person name="Sreeshan A."/>
            <person name="Augustine A."/>
        </authorList>
    </citation>
    <scope>NUCLEOTIDE SEQUENCE</scope>
    <source>
        <tissue evidence="3">Leaf</tissue>
    </source>
</reference>
<proteinExistence type="predicted"/>
<evidence type="ECO:0000256" key="1">
    <source>
        <dbReference type="SAM" id="SignalP"/>
    </source>
</evidence>
<dbReference type="EMBL" id="GGEC01060712">
    <property type="protein sequence ID" value="MBX41196.1"/>
    <property type="molecule type" value="Transcribed_RNA"/>
</dbReference>
<organism evidence="3">
    <name type="scientific">Rhizophora mucronata</name>
    <name type="common">Asiatic mangrove</name>
    <dbReference type="NCBI Taxonomy" id="61149"/>
    <lineage>
        <taxon>Eukaryota</taxon>
        <taxon>Viridiplantae</taxon>
        <taxon>Streptophyta</taxon>
        <taxon>Embryophyta</taxon>
        <taxon>Tracheophyta</taxon>
        <taxon>Spermatophyta</taxon>
        <taxon>Magnoliopsida</taxon>
        <taxon>eudicotyledons</taxon>
        <taxon>Gunneridae</taxon>
        <taxon>Pentapetalae</taxon>
        <taxon>rosids</taxon>
        <taxon>fabids</taxon>
        <taxon>Malpighiales</taxon>
        <taxon>Rhizophoraceae</taxon>
        <taxon>Rhizophora</taxon>
    </lineage>
</organism>
<accession>A0A2P2NFC9</accession>